<dbReference type="Proteomes" id="UP000216207">
    <property type="component" value="Unassembled WGS sequence"/>
</dbReference>
<gene>
    <name evidence="6" type="ORF">CHH72_17775</name>
</gene>
<keyword evidence="2" id="KW-0805">Transcription regulation</keyword>
<accession>A0A268NVL6</accession>
<dbReference type="Pfam" id="PF00126">
    <property type="entry name" value="HTH_1"/>
    <property type="match status" value="1"/>
</dbReference>
<evidence type="ECO:0000259" key="5">
    <source>
        <dbReference type="PROSITE" id="PS50931"/>
    </source>
</evidence>
<evidence type="ECO:0000256" key="4">
    <source>
        <dbReference type="ARBA" id="ARBA00023163"/>
    </source>
</evidence>
<keyword evidence="4" id="KW-0804">Transcription</keyword>
<dbReference type="GO" id="GO:0005829">
    <property type="term" value="C:cytosol"/>
    <property type="evidence" value="ECO:0007669"/>
    <property type="project" value="TreeGrafter"/>
</dbReference>
<sequence>MPTLAQYKAFRTLIETGSFTETGIKLNLTQSSISHAISKLEDEFELTLIIRNRSNINLTNEGKLVYEQIVNILQQHEQLLTTISTSKNIISGVLRIGTLPSVSLILLPKVLAYVEEHYPQLDIQLFEGNYDQVEEWLETDQIDVGFLVRPHASGFVFEQTFKDNLVCILSKDHPLAEEVDLNINQLKNERWIMPNKQIDRDVARILSENNIKPNIVYEIAVDQVILAMVSENLGISITPSSLLIHSPNNLIQKNFSTPYIREVGIAYKHRVHSSPITLKFIDIVKQIASSNINNCLK</sequence>
<dbReference type="GO" id="GO:0003677">
    <property type="term" value="F:DNA binding"/>
    <property type="evidence" value="ECO:0007669"/>
    <property type="project" value="UniProtKB-KW"/>
</dbReference>
<dbReference type="InterPro" id="IPR005119">
    <property type="entry name" value="LysR_subst-bd"/>
</dbReference>
<dbReference type="InterPro" id="IPR036388">
    <property type="entry name" value="WH-like_DNA-bd_sf"/>
</dbReference>
<keyword evidence="3" id="KW-0238">DNA-binding</keyword>
<dbReference type="SUPFAM" id="SSF53850">
    <property type="entry name" value="Periplasmic binding protein-like II"/>
    <property type="match status" value="1"/>
</dbReference>
<name>A0A268NVL6_SHOCL</name>
<dbReference type="GO" id="GO:0003700">
    <property type="term" value="F:DNA-binding transcription factor activity"/>
    <property type="evidence" value="ECO:0007669"/>
    <property type="project" value="InterPro"/>
</dbReference>
<dbReference type="Pfam" id="PF03466">
    <property type="entry name" value="LysR_substrate"/>
    <property type="match status" value="1"/>
</dbReference>
<evidence type="ECO:0000313" key="6">
    <source>
        <dbReference type="EMBL" id="PAE87567.1"/>
    </source>
</evidence>
<dbReference type="InterPro" id="IPR036390">
    <property type="entry name" value="WH_DNA-bd_sf"/>
</dbReference>
<comment type="caution">
    <text evidence="6">The sequence shown here is derived from an EMBL/GenBank/DDBJ whole genome shotgun (WGS) entry which is preliminary data.</text>
</comment>
<feature type="domain" description="HTH lysR-type" evidence="5">
    <location>
        <begin position="2"/>
        <end position="59"/>
    </location>
</feature>
<evidence type="ECO:0000256" key="1">
    <source>
        <dbReference type="ARBA" id="ARBA00009437"/>
    </source>
</evidence>
<comment type="similarity">
    <text evidence="1">Belongs to the LysR transcriptional regulatory family.</text>
</comment>
<evidence type="ECO:0000256" key="2">
    <source>
        <dbReference type="ARBA" id="ARBA00023015"/>
    </source>
</evidence>
<dbReference type="InterPro" id="IPR000847">
    <property type="entry name" value="LysR_HTH_N"/>
</dbReference>
<organism evidence="6 7">
    <name type="scientific">Shouchella clausii</name>
    <name type="common">Alkalihalobacillus clausii</name>
    <dbReference type="NCBI Taxonomy" id="79880"/>
    <lineage>
        <taxon>Bacteria</taxon>
        <taxon>Bacillati</taxon>
        <taxon>Bacillota</taxon>
        <taxon>Bacilli</taxon>
        <taxon>Bacillales</taxon>
        <taxon>Bacillaceae</taxon>
        <taxon>Shouchella</taxon>
    </lineage>
</organism>
<dbReference type="EMBL" id="NPCC01000033">
    <property type="protein sequence ID" value="PAE87567.1"/>
    <property type="molecule type" value="Genomic_DNA"/>
</dbReference>
<dbReference type="AlphaFoldDB" id="A0A268NVL6"/>
<evidence type="ECO:0000313" key="7">
    <source>
        <dbReference type="Proteomes" id="UP000216207"/>
    </source>
</evidence>
<dbReference type="SUPFAM" id="SSF46785">
    <property type="entry name" value="Winged helix' DNA-binding domain"/>
    <property type="match status" value="1"/>
</dbReference>
<proteinExistence type="inferred from homology"/>
<dbReference type="RefSeq" id="WP_073305433.1">
    <property type="nucleotide sequence ID" value="NZ_BOQS01000010.1"/>
</dbReference>
<dbReference type="PANTHER" id="PTHR30419:SF24">
    <property type="entry name" value="HTH-TYPE TRANSCRIPTIONAL REGULATOR CZCR"/>
    <property type="match status" value="1"/>
</dbReference>
<reference evidence="6 7" key="1">
    <citation type="submission" date="2017-07" db="EMBL/GenBank/DDBJ databases">
        <title>Isolation and whole genome analysis of endospore-forming bacteria from heroin.</title>
        <authorList>
            <person name="Kalinowski J."/>
            <person name="Ahrens B."/>
            <person name="Al-Dilaimi A."/>
            <person name="Winkler A."/>
            <person name="Wibberg D."/>
            <person name="Schleenbecker U."/>
            <person name="Ruckert C."/>
            <person name="Wolfel R."/>
            <person name="Grass G."/>
        </authorList>
    </citation>
    <scope>NUCLEOTIDE SEQUENCE [LARGE SCALE GENOMIC DNA]</scope>
    <source>
        <strain evidence="6 7">7539</strain>
    </source>
</reference>
<dbReference type="CDD" id="cd05466">
    <property type="entry name" value="PBP2_LTTR_substrate"/>
    <property type="match status" value="1"/>
</dbReference>
<evidence type="ECO:0000256" key="3">
    <source>
        <dbReference type="ARBA" id="ARBA00023125"/>
    </source>
</evidence>
<dbReference type="InterPro" id="IPR050950">
    <property type="entry name" value="HTH-type_LysR_regulators"/>
</dbReference>
<dbReference type="Gene3D" id="3.40.190.290">
    <property type="match status" value="1"/>
</dbReference>
<protein>
    <submittedName>
        <fullName evidence="6">LysR family transcriptional regulator</fullName>
    </submittedName>
</protein>
<dbReference type="Gene3D" id="1.10.10.10">
    <property type="entry name" value="Winged helix-like DNA-binding domain superfamily/Winged helix DNA-binding domain"/>
    <property type="match status" value="1"/>
</dbReference>
<dbReference type="PANTHER" id="PTHR30419">
    <property type="entry name" value="HTH-TYPE TRANSCRIPTIONAL REGULATOR YBHD"/>
    <property type="match status" value="1"/>
</dbReference>
<dbReference type="PROSITE" id="PS50931">
    <property type="entry name" value="HTH_LYSR"/>
    <property type="match status" value="1"/>
</dbReference>